<evidence type="ECO:0000313" key="2">
    <source>
        <dbReference type="Proteomes" id="UP000245626"/>
    </source>
</evidence>
<sequence length="4794" mass="528216">MPVLLPNLHPYGVNPVPDRIFQQIITLEPDASLPLDGTGSIKVKAFARFLVDLVGRGKEIHFDCLFQGKLHSLEATRLVYESTDQGPAIPVAETPGVRDESGIRISLEGGSDGLTLSNQNFHDQDRFLFASLRPEGRVMVTAKGWVASDSAMQAVARLLSHHLSSSAGRQGYKRDDSLLSIFNPVPSLHHRFDPGIKLLHQVVLRSAARVPETNALEFVSGRPGGGQRLTCLTYRQLVVSAKRLSLSMRRAIRHPRAGELVIVPMLMGPSVELYVSYLAILMAGCAFCPLPIDAPSQRLASLLEDIDASIILCRDGERVSVPRDSIEKINVSDFVHSDRGRDGKEEEEVVVVEEDGDVNDDKGDDDEIFFSDLERDPNDCAYVLFTSGTTGKPKGVMISHEAALCSISSHVDRLPKFALGAGDNMRWFQFAAPTFDPSVMEIFVTLSTGGTLCSAERDLTLSDIEGVVMRSRADIMMSTPSMATLLRPDRLPNLRWLWTMGECLNERVISHFSQTSYANEEHGESGSGLANAYGPTEAAINCTLLEPFPRDFRGSVIGQPLPTCSLAIIDPEWGDGGGSSRFGDLSFQPLGVAGELVIGGPQVGMGYLGRAEQTAKNFVTSQRLGRIYRTGDKARVVWSQDGVRHIEILGRLNGDQIKISGKRVELGEIDQTLSSGESVRDCVTVLYEPLGAAQGNSQLAACVCIDDEANVHDRGQIEQKLRARADAELQPHMRPSRYVFLDSIPTSVSGKTDRKAALELVRPILEVRESAQLTEEDRRHLSSPIAKLVVDSLGSVIDTDGMTLAPRTKLFRLGIDSLRAMRLVQQLQSNGISGLSVATVLKCAEFGHLIREIENLEPSNQAMKEVERRTLRWKEAVSQFDRRWRKTLCDSLPDTVRCKVSKILPTTATQSGMLASFLKNDDRGSDSTASLRKPYINQSVYPLRSDFDPSTVARAFTKAMIRHDAYRTVFFPVNDKLAPFAQCVLEFEDECDAERMLDLHVSHVRVGEGYPKEDDAVQRALSVTEEEIQLSQPPWHICVVQGEKRSFIVLALMHAIFDGASLELLLEEIRSNLICDGEHVLPRKSSSLAVERHFTSDLEASRSYWREKLANAEGEPFPCITGRRKEAVAGRTLVTEVKSRLSMRELSHKARSCESTPLSLLHLAWSILLSAYYEDHVSTTTIFGSVQSGRLDQDAESCMGPTFNTVPFCFDFGGGKERETVGELIRRATRETLSSLEHLEIPLGALAGVDGKLPFDTLFAFQNFNEIAHSEDESWPWNKVEWPAMGNDFPAMVEIWPTGSGSPIRIKITFKDHVLDSGSATMLLHQFDEILNAILDHSDDDLFSIWSSVSPQVLSSCNTESAAQGRSPCSGPVQMLHSAFERNAAEHPDDLALVFQHSLGTEAKGTTELSYSELNRQSNQLANHLISVNRGQPLTDTAIPVCLERSPELYVSVLGILKSGAGWCPIDPEFPVLRQRELILRTGSKVLVTSQGILPRLELPEGVEPILVDSKLVKRQPFEVGVGNGCGPETLAYLIWTSGTTGSPKGVMIDHRAAHTSMASLIREIPPPGKSKGHRLRTLQFSAFTFDVFVQDLFWTWGLGGTVVASTREIMLGSTVKLIEAAKVNHAHLTPAFAAGIPGKSCQGLESVTFIGEKLGQAVADDWGAVVKDAYNTYGPAEATVVSTYRKLASGESVQSGNVGLPLASVKVYVISNGRLCLRGGVGELALGGPQVARGYLDDEERTRKSFVWSKHANERLYMTGDIVRMLHDQTLEFIGRRDDLVKLGGIRVELGEISASLRDPSIKVEHVETMFISRPDRPVKQVVSFLICPSVGHAGGTQLLVESRQALKVAEAAHKLATARLPTYMVPSVFLVLARLPQTASAKVDRVAIQRTYEAANIDFWDQAGYMCDSADAAVEGISVETLEAVVSAIASLVEVDKASLRGSSKLSSLGLDSIRAVRLAAKLAEVGLRVSVKDALQSKTLADLVRRISEGESAVEAALHQELRKRLAAFNQDCRARLGFGLDDQGSHFVPCSNLQEGMIAEALADPRAYWGHHIYELPSNVDFSLLFESWKQVAATTETLRTCFVLASDIICKGEGSPLSFDSGRPSFVIQRVEQRTEPDLKILPALTKDDEVEDILTSEASALIETEKHLEKSLLSRPPWFVRLVASPSRRTMLFSIHHSLYDGPTILHILDDVARHYASCPAIPSRLGSKEMSLRSHLFSRQEQEDSLAYWKEHLKVVASLSTSSLPDLTAVRKSETDKQRVVSFMRSKRHLDLVPLGGSSAVRSVASTSLFKLAFGVVLAQYSEAEACLLGETLSTRGQHPSLYGAVGPLLSTVPVLIKMDQDNLRANLTELERNTRDSNRHRFLPMPELRAILGRPTGSDLFDAMFVYHPQNGSVEDAISDSLGWRRLEKCSTPLQVEHGVVMNVFEKEAGVEVEIASKEDRINQRQIDLLLDQTCGLIEAFLIHQDRSIRSCLRSLEERLKSSDGSVARGERVAVPAMTDPEYWLEMHASLHPHWPAATIVSSEFSDLNAPYTVEQWDYKALNEEANRFAAFIVSRDMQEGPVAFCLGRTLQAYAAMLGIFKSGRTYVPIDEGLPDGRKRLLLADSRAKLVFVQGADAAMLSREGQVAVGDCMIVDCDDTDFKSELESYSGMNSVRCLKRVSFKEEGAYLLYTSGSTGKPKGVHVSRGNLCSFVESYAQRVLEECPKTAELRGKGRYLGLASRAFDVHLSQAFMAWRFGFAAASGEKGLLLSDLGLTVRTLGITHLSCVPSLLDQSDMLPDQVPTLCFLGVGGEKLTERVRETFAGRSEVVVMNAYGPTETTIMCSLKRVRPMSTTRDIGHVLGGNRASVRDQQTGHLVLRGRPGELCISGGLVAIGYLDRPDQGGFVEIDGERTFLTGDIVRMMADGSLEFLGRRDDQTKIRGQRLELGEISESARREIGDEWKTLALIHKHPQLPKELLMLLVTRRETSISDGTVDPRLSIQEVGEEADIRSLIGRIKKHCKANLPAYMVPDFVLPVTHLPILAGSGKVNLKQIRSWISTLSADELVASDYQGLRPEPSPLEQGGGELDAEAGKVLEIMGRILQVDSSKVSPSTSIFELGFDSMSIILLCARLRAEGFKVGVSEIQRQSTIEEIAASKERDGDAWEMKGEESRRDPDKVVRDFQARHIGEIGSQADGRKVEFLLPCSPMQEGMVALSQANPSEPMYVAEMMIEFDEGQEGKARVNDFVQAWMEASSSHHILRTCFDHVDDSTIAQVVLSEVKREDLCIAVASDEEEIRREISKRIVRELRFLPPWRLLLLSRGEGGKERQARAWILIHHSLYDGISLGMLLDEVNTRVKGSQAPTRLPFSSFISHIYSMDGVESSKFWKETLKGAPLTRFQVTEQDEGDCGARSTASYTCSWTLSDLERGASSQLKVTLASLCRIAFGVELARLQGCNDVTFGTVLSGRSLDLVGAQSVMGPCLTTLPHRLTASDPKCKLSLWVERDHLWSSEALKYQHTPLREIRRHAEKEENLFESIFSYVVAAALPTSPPPLWSVSQAQALTDQTLAIEFFADKREDILSIRMDARSGIANLSDPSGFLESIERTISKFIEEPGARVGSLGLTVTQHLAVEGEEDEEAEEDSEDWTEVEKEMRQVACQMCGVDPALLGKRTPFLRIGLDSIVALRFSGRLRALGIEIYAHEVLRSGCLGNLAKVAKVPQTKLRESVSRVDEALGAKKGNDYPCTPLQSGMLTQTLASDGSLYVHHHPFMVKPGTDIEKLTLAWKRVVTARDILRSSFSLTPAGNWSATVHDQGCSLTLNEEESESDALQILQRLQKEFRYGDEEAFSRPPISAKVFPCKQGNLLVVSMHHSLYDGISVPFIFGDLAKAYHGAQLASRNHFSVAAMRIDEKSGDSVKFWTQSLDDFEPGRLGSSSTDRETSSSSMRWTGSVDWLLGRSRELGVSIQSAAMLATFKLLASLTGQRDVCLGHVSSGRYLDVEGAEDIVGPLMNTLPVRFKLGRGSESNLEALKRLQDFSFRAQEFQHAPLSDIQSSWRRRRGHRGRLFDCIFVFNRLDGTGESEGGGGPLLRPVTFAGHGSALSSEYPLNIAVTQREDSIVVGAAASSDLGDGQFLERATSKWIEIFEDLMQRPGRSSTALPAGLASLPITHSSSTGALEGQNVSEVVTRPLTEVEREVVIESVSRRLRVPVGTVKSASNLFVLGLDSLSSIRIASDCRSQGLRLGPADILAGGGLSIDRIRVFSGEESGTAKKGGRSDAGWVRTVEREEILSKLGLKEEEVEEILPCLAGQAHHIRSWLSQGLRFFEPTWIYCSDDTKLDVERLAEAWKSLVEEVEILRTCFVACSTRRETLFQVILRSRDRDSHSMLRVVQGGKEEEKEARILSEVRELNRTPSDLFRPPIRICLLRFQESDVLLLTIHHSCYDAWSMRKLIDELSKRYQTRESNGTMPKFSSFVEHTLSESGREEERTFWTRWMRGAEQTLICRRITGSNQEGRRGGEGGQGGQGPRPQHCQTLVRVSVLGESLSSLEGRCRDKLGLGIQPVIVHSFSKMLGRLAQVESPTFGLYTSGRSSSFEGVERLVGPTLNLQPMTVKVRGGRESSEALAEEIRMVNRQLGERARFEQSSIQEILAWSGGGSGGEGSLSAASERGQERLFDSHLNLIRSREKGADGEVGGGEKQEEEEQLRRPLFRHLGLREGTRTTSGYFTDMEPLTGVETSCGMSGDGNVGWEEGGQLFMDVGLNAERDAISVGIRCDSFVMDDEAATSFCVELAKTMAETLDAL</sequence>
<protein>
    <submittedName>
        <fullName evidence="1">Acetyl-CoA synthetase-like protein</fullName>
    </submittedName>
</protein>
<evidence type="ECO:0000313" key="1">
    <source>
        <dbReference type="EMBL" id="PWN51471.1"/>
    </source>
</evidence>
<dbReference type="EMBL" id="KZ819841">
    <property type="protein sequence ID" value="PWN51471.1"/>
    <property type="molecule type" value="Genomic_DNA"/>
</dbReference>
<gene>
    <name evidence="1" type="ORF">IE53DRAFT_378932</name>
</gene>
<proteinExistence type="predicted"/>
<organism evidence="1 2">
    <name type="scientific">Violaceomyces palustris</name>
    <dbReference type="NCBI Taxonomy" id="1673888"/>
    <lineage>
        <taxon>Eukaryota</taxon>
        <taxon>Fungi</taxon>
        <taxon>Dikarya</taxon>
        <taxon>Basidiomycota</taxon>
        <taxon>Ustilaginomycotina</taxon>
        <taxon>Ustilaginomycetes</taxon>
        <taxon>Violaceomycetales</taxon>
        <taxon>Violaceomycetaceae</taxon>
        <taxon>Violaceomyces</taxon>
    </lineage>
</organism>
<reference evidence="1 2" key="1">
    <citation type="journal article" date="2018" name="Mol. Biol. Evol.">
        <title>Broad Genomic Sampling Reveals a Smut Pathogenic Ancestry of the Fungal Clade Ustilaginomycotina.</title>
        <authorList>
            <person name="Kijpornyongpan T."/>
            <person name="Mondo S.J."/>
            <person name="Barry K."/>
            <person name="Sandor L."/>
            <person name="Lee J."/>
            <person name="Lipzen A."/>
            <person name="Pangilinan J."/>
            <person name="LaButti K."/>
            <person name="Hainaut M."/>
            <person name="Henrissat B."/>
            <person name="Grigoriev I.V."/>
            <person name="Spatafora J.W."/>
            <person name="Aime M.C."/>
        </authorList>
    </citation>
    <scope>NUCLEOTIDE SEQUENCE [LARGE SCALE GENOMIC DNA]</scope>
    <source>
        <strain evidence="1 2">SA 807</strain>
    </source>
</reference>
<dbReference type="Proteomes" id="UP000245626">
    <property type="component" value="Unassembled WGS sequence"/>
</dbReference>
<accession>A0ACD0P0C9</accession>
<keyword evidence="2" id="KW-1185">Reference proteome</keyword>
<name>A0ACD0P0C9_9BASI</name>